<comment type="similarity">
    <text evidence="3">Belongs to the HAD-like hydrolase superfamily. SerB family.</text>
</comment>
<dbReference type="AlphaFoldDB" id="F2UF47"/>
<keyword evidence="7" id="KW-0378">Hydrolase</keyword>
<dbReference type="PANTHER" id="PTHR43344:SF2">
    <property type="entry name" value="PHOSPHOSERINE PHOSPHATASE"/>
    <property type="match status" value="1"/>
</dbReference>
<evidence type="ECO:0000256" key="11">
    <source>
        <dbReference type="PIRSR" id="PIRSR604469-1"/>
    </source>
</evidence>
<keyword evidence="13" id="KW-1185">Reference proteome</keyword>
<dbReference type="RefSeq" id="XP_004992300.1">
    <property type="nucleotide sequence ID" value="XM_004992243.1"/>
</dbReference>
<dbReference type="SUPFAM" id="SSF56784">
    <property type="entry name" value="HAD-like"/>
    <property type="match status" value="1"/>
</dbReference>
<dbReference type="Gene3D" id="1.10.150.210">
    <property type="entry name" value="Phosphoserine phosphatase, domain 2"/>
    <property type="match status" value="1"/>
</dbReference>
<dbReference type="CDD" id="cd04309">
    <property type="entry name" value="HAD_PSP_eu"/>
    <property type="match status" value="1"/>
</dbReference>
<gene>
    <name evidence="12" type="ORF">PTSG_06901</name>
</gene>
<dbReference type="GO" id="GO:0005737">
    <property type="term" value="C:cytoplasm"/>
    <property type="evidence" value="ECO:0007669"/>
    <property type="project" value="TreeGrafter"/>
</dbReference>
<dbReference type="InterPro" id="IPR036412">
    <property type="entry name" value="HAD-like_sf"/>
</dbReference>
<dbReference type="OMA" id="ANYFIGF"/>
<dbReference type="InterPro" id="IPR023214">
    <property type="entry name" value="HAD_sf"/>
</dbReference>
<dbReference type="GeneID" id="16072860"/>
<evidence type="ECO:0000256" key="1">
    <source>
        <dbReference type="ARBA" id="ARBA00001946"/>
    </source>
</evidence>
<dbReference type="InParanoid" id="F2UF47"/>
<dbReference type="STRING" id="946362.F2UF47"/>
<evidence type="ECO:0000256" key="7">
    <source>
        <dbReference type="ARBA" id="ARBA00022801"/>
    </source>
</evidence>
<evidence type="ECO:0000256" key="8">
    <source>
        <dbReference type="ARBA" id="ARBA00022842"/>
    </source>
</evidence>
<keyword evidence="6" id="KW-0479">Metal-binding</keyword>
<dbReference type="Proteomes" id="UP000007799">
    <property type="component" value="Unassembled WGS sequence"/>
</dbReference>
<dbReference type="GO" id="GO:0006564">
    <property type="term" value="P:L-serine biosynthetic process"/>
    <property type="evidence" value="ECO:0007669"/>
    <property type="project" value="UniProtKB-KW"/>
</dbReference>
<evidence type="ECO:0000256" key="4">
    <source>
        <dbReference type="ARBA" id="ARBA00012640"/>
    </source>
</evidence>
<dbReference type="Pfam" id="PF00702">
    <property type="entry name" value="Hydrolase"/>
    <property type="match status" value="1"/>
</dbReference>
<accession>F2UF47</accession>
<dbReference type="EMBL" id="GL832971">
    <property type="protein sequence ID" value="EGD75247.1"/>
    <property type="molecule type" value="Genomic_DNA"/>
</dbReference>
<comment type="cofactor">
    <cofactor evidence="1">
        <name>Mg(2+)</name>
        <dbReference type="ChEBI" id="CHEBI:18420"/>
    </cofactor>
</comment>
<proteinExistence type="inferred from homology"/>
<evidence type="ECO:0000256" key="10">
    <source>
        <dbReference type="ARBA" id="ARBA00031693"/>
    </source>
</evidence>
<evidence type="ECO:0000256" key="5">
    <source>
        <dbReference type="ARBA" id="ARBA00022605"/>
    </source>
</evidence>
<evidence type="ECO:0000256" key="3">
    <source>
        <dbReference type="ARBA" id="ARBA00009184"/>
    </source>
</evidence>
<evidence type="ECO:0000313" key="13">
    <source>
        <dbReference type="Proteomes" id="UP000007799"/>
    </source>
</evidence>
<name>F2UF47_SALR5</name>
<dbReference type="Gene3D" id="3.40.50.1000">
    <property type="entry name" value="HAD superfamily/HAD-like"/>
    <property type="match status" value="1"/>
</dbReference>
<dbReference type="eggNOG" id="KOG1615">
    <property type="taxonomic scope" value="Eukaryota"/>
</dbReference>
<dbReference type="InterPro" id="IPR050582">
    <property type="entry name" value="HAD-like_SerB"/>
</dbReference>
<evidence type="ECO:0000256" key="2">
    <source>
        <dbReference type="ARBA" id="ARBA00005135"/>
    </source>
</evidence>
<feature type="active site" description="Proton donor" evidence="11">
    <location>
        <position position="24"/>
    </location>
</feature>
<dbReference type="OrthoDB" id="27226at2759"/>
<evidence type="ECO:0000256" key="6">
    <source>
        <dbReference type="ARBA" id="ARBA00022723"/>
    </source>
</evidence>
<dbReference type="GO" id="GO:0036424">
    <property type="term" value="F:L-phosphoserine phosphatase activity"/>
    <property type="evidence" value="ECO:0007669"/>
    <property type="project" value="InterPro"/>
</dbReference>
<keyword evidence="8" id="KW-0460">Magnesium</keyword>
<dbReference type="PANTHER" id="PTHR43344">
    <property type="entry name" value="PHOSPHOSERINE PHOSPHATASE"/>
    <property type="match status" value="1"/>
</dbReference>
<dbReference type="InterPro" id="IPR004469">
    <property type="entry name" value="PSP"/>
</dbReference>
<dbReference type="NCBIfam" id="TIGR01488">
    <property type="entry name" value="HAD-SF-IB"/>
    <property type="match status" value="1"/>
</dbReference>
<evidence type="ECO:0000256" key="9">
    <source>
        <dbReference type="ARBA" id="ARBA00023299"/>
    </source>
</evidence>
<protein>
    <recommendedName>
        <fullName evidence="4">phosphoserine phosphatase</fullName>
        <ecNumber evidence="4">3.1.3.3</ecNumber>
    </recommendedName>
    <alternativeName>
        <fullName evidence="10">O-phosphoserine phosphohydrolase</fullName>
    </alternativeName>
</protein>
<evidence type="ECO:0000313" key="12">
    <source>
        <dbReference type="EMBL" id="EGD75247.1"/>
    </source>
</evidence>
<sequence length="227" mass="24658">MPKISAEEVRVALRSHECVCIDVDSTACTDEGIDVLAEAAGCGQEVADWTRKAMGGNVTFQESFAARLNIIKPTTDLISRVVARGPSLTPGVKEFVEQLHALDKKVYLISGGIRDLVAPVADALSIPRDRIFANVLHFNDAGEYTHFDETQPTSRSGGKPEAIHAIKQRPGHDRVVMIGDGVTDMEARPPADLFIGFGGNVVREKVQAGCDFFATDFDMLTTMLKEQ</sequence>
<dbReference type="KEGG" id="sre:PTSG_06901"/>
<dbReference type="GO" id="GO:0000287">
    <property type="term" value="F:magnesium ion binding"/>
    <property type="evidence" value="ECO:0007669"/>
    <property type="project" value="TreeGrafter"/>
</dbReference>
<reference evidence="12" key="1">
    <citation type="submission" date="2009-08" db="EMBL/GenBank/DDBJ databases">
        <title>Annotation of Salpingoeca rosetta.</title>
        <authorList>
            <consortium name="The Broad Institute Genome Sequencing Platform"/>
            <person name="Russ C."/>
            <person name="Cuomo C."/>
            <person name="Burger G."/>
            <person name="Gray M.W."/>
            <person name="Holland P.W.H."/>
            <person name="King N."/>
            <person name="Lang F.B.F."/>
            <person name="Roger A.J."/>
            <person name="Ruiz-Trillo I."/>
            <person name="Young S.K."/>
            <person name="Zeng Q."/>
            <person name="Gargeya S."/>
            <person name="Alvarado L."/>
            <person name="Berlin A."/>
            <person name="Chapman S.B."/>
            <person name="Chen Z."/>
            <person name="Freedman E."/>
            <person name="Gellesch M."/>
            <person name="Goldberg J."/>
            <person name="Griggs A."/>
            <person name="Gujja S."/>
            <person name="Heilman E."/>
            <person name="Heiman D."/>
            <person name="Howarth C."/>
            <person name="Mehta T."/>
            <person name="Neiman D."/>
            <person name="Pearson M."/>
            <person name="Roberts A."/>
            <person name="Saif S."/>
            <person name="Shea T."/>
            <person name="Shenoy N."/>
            <person name="Sisk P."/>
            <person name="Stolte C."/>
            <person name="Sykes S."/>
            <person name="White J."/>
            <person name="Yandava C."/>
            <person name="Haas B."/>
            <person name="Nusbaum C."/>
            <person name="Birren B."/>
        </authorList>
    </citation>
    <scope>NUCLEOTIDE SEQUENCE [LARGE SCALE GENOMIC DNA]</scope>
    <source>
        <strain evidence="12">ATCC 50818</strain>
    </source>
</reference>
<keyword evidence="9" id="KW-0718">Serine biosynthesis</keyword>
<feature type="active site" description="Proton donor" evidence="11">
    <location>
        <position position="22"/>
    </location>
</feature>
<dbReference type="FunCoup" id="F2UF47">
    <property type="interactions" value="593"/>
</dbReference>
<keyword evidence="5" id="KW-0028">Amino-acid biosynthesis</keyword>
<dbReference type="NCBIfam" id="TIGR00338">
    <property type="entry name" value="serB"/>
    <property type="match status" value="1"/>
</dbReference>
<dbReference type="UniPathway" id="UPA00135">
    <property type="reaction ID" value="UER00198"/>
</dbReference>
<dbReference type="EC" id="3.1.3.3" evidence="4"/>
<organism evidence="13">
    <name type="scientific">Salpingoeca rosetta (strain ATCC 50818 / BSB-021)</name>
    <dbReference type="NCBI Taxonomy" id="946362"/>
    <lineage>
        <taxon>Eukaryota</taxon>
        <taxon>Choanoflagellata</taxon>
        <taxon>Craspedida</taxon>
        <taxon>Salpingoecidae</taxon>
        <taxon>Salpingoeca</taxon>
    </lineage>
</organism>
<comment type="pathway">
    <text evidence="2">Amino-acid biosynthesis; L-serine biosynthesis; L-serine from 3-phospho-D-glycerate: step 3/3.</text>
</comment>